<organism evidence="5 6">
    <name type="scientific">Nostoc flagelliforme CCNUN1</name>
    <dbReference type="NCBI Taxonomy" id="2038116"/>
    <lineage>
        <taxon>Bacteria</taxon>
        <taxon>Bacillati</taxon>
        <taxon>Cyanobacteriota</taxon>
        <taxon>Cyanophyceae</taxon>
        <taxon>Nostocales</taxon>
        <taxon>Nostocaceae</taxon>
        <taxon>Nostoc</taxon>
    </lineage>
</organism>
<evidence type="ECO:0000259" key="3">
    <source>
        <dbReference type="PROSITE" id="PS50994"/>
    </source>
</evidence>
<feature type="coiled-coil region" evidence="1">
    <location>
        <begin position="797"/>
        <end position="853"/>
    </location>
</feature>
<protein>
    <submittedName>
        <fullName evidence="5">Transposase InsO</fullName>
    </submittedName>
</protein>
<dbReference type="SUPFAM" id="SSF53098">
    <property type="entry name" value="Ribonuclease H-like"/>
    <property type="match status" value="1"/>
</dbReference>
<geneLocation type="plasmid" evidence="5">
    <name>pNFSY04</name>
</geneLocation>
<dbReference type="InterPro" id="IPR012337">
    <property type="entry name" value="RNaseH-like_sf"/>
</dbReference>
<dbReference type="OrthoDB" id="501284at2"/>
<gene>
    <name evidence="4" type="ORF">COO91_01935</name>
    <name evidence="5" type="ORF">COO91_09413</name>
</gene>
<feature type="region of interest" description="Disordered" evidence="2">
    <location>
        <begin position="868"/>
        <end position="891"/>
    </location>
</feature>
<proteinExistence type="predicted"/>
<evidence type="ECO:0000256" key="2">
    <source>
        <dbReference type="SAM" id="MobiDB-lite"/>
    </source>
</evidence>
<dbReference type="RefSeq" id="WP_100898059.1">
    <property type="nucleotide sequence ID" value="NZ_CAWNNC010000001.1"/>
</dbReference>
<sequence>MLSDDEFNQWCCCLKLSEKAQQEIQHVRSSAPSRRVRGAHNNVTGRYPSRKMGLSIQFESHKVELPFIYQLEHDKDVLEYYDQPPSFKLSYQEASGRNLGFYITPDFFVIHTNSVGWVECKPEDKLNQLAKKSSRRYVLGDENQWHSPPAEQYAQQFGFFFRLWSNAEINWTLHRNLEFLADYYKSNAFEVTKATRNTILSMISAQPGITLANLLHHSEGVSTDDIYHLIANEEIYVNLTASPLVEAEKCLLFVDQLYEETYNAIILSQSTTNTIHSLGVELIPGITVLYSGKSLTITLVGETEVLLQTSEQQIVTLTLSTFDELVKQGKITKSTTQKTDEINNQVMDLFKKASFPDLMAANRRYRLIQPYLDGQPIKTNTPQERSLRIWLRAYRQAQQKYGYGYLGILHFENKKGNRNRKLPQHILNLIDKFIIERYETKKQKGKQSVYNEFVHFCVETGISELQVPSYKTFIKEIKKRSGYEQTLKREGLRSAYRLEPFYWELEVTTPRHGDFPFHICHIDHTESDIELRCSKTGKVLGRAWITLLVDAFSRRILAVYASYDPPSYRSCMMVLRICVKRYGRLPQTIVTDNAKEFYSTYFETLLALFECTLKHRPSSKSRFSSVCERLFGTTNTQFFYNLAGNTQITKKVRLMTKSVNPKNLSLWTLGWLYLYLCEWAYSIYDIIEHPGLEGQSPREVFSAGIAQYGSRDHRRISYDENFRILTLPTTNKSRAKVQPGKGVKVEQKYYWSNTFRDPEIENTSVDVRYDPFNAGIAYAYVQGQWVECISEYYSLFRGRSEKEIQIATTQLKKQKQNHASSYRIRAKQLGEFLASLEVEEILLEQRLRDKQAQEVFQVIEGEIPLLSPYNQTPNVDEEKEQDKLNSSTESELEVNELVNPQKLKIFKIY</sequence>
<reference evidence="5 6" key="1">
    <citation type="submission" date="2017-11" db="EMBL/GenBank/DDBJ databases">
        <title>Complete genome of a free-living desiccation-tolerant cyanobacterium and its photosynthetic adaptation to extreme terrestrial habitat.</title>
        <authorList>
            <person name="Shang J."/>
        </authorList>
    </citation>
    <scope>NUCLEOTIDE SEQUENCE [LARGE SCALE GENOMIC DNA]</scope>
    <source>
        <strain evidence="5 6">CCNUN1</strain>
        <plasmid evidence="5">pNFSY04</plasmid>
        <plasmid evidence="6">pnfsy04</plasmid>
    </source>
</reference>
<dbReference type="InterPro" id="IPR001584">
    <property type="entry name" value="Integrase_cat-core"/>
</dbReference>
<dbReference type="PROSITE" id="PS50994">
    <property type="entry name" value="INTEGRASE"/>
    <property type="match status" value="1"/>
</dbReference>
<accession>A0A2K8T6I4</accession>
<dbReference type="EMBL" id="CP024785">
    <property type="protein sequence ID" value="AUB36036.1"/>
    <property type="molecule type" value="Genomic_DNA"/>
</dbReference>
<dbReference type="KEGG" id="nfl:COO91_01935"/>
<dbReference type="InterPro" id="IPR036397">
    <property type="entry name" value="RNaseH_sf"/>
</dbReference>
<dbReference type="InterPro" id="IPR014832">
    <property type="entry name" value="TnsA_C"/>
</dbReference>
<geneLocation type="plasmid" evidence="6">
    <name>pnfsy04</name>
</geneLocation>
<dbReference type="GO" id="GO:0015074">
    <property type="term" value="P:DNA integration"/>
    <property type="evidence" value="ECO:0007669"/>
    <property type="project" value="InterPro"/>
</dbReference>
<evidence type="ECO:0000313" key="6">
    <source>
        <dbReference type="Proteomes" id="UP000232003"/>
    </source>
</evidence>
<evidence type="ECO:0000313" key="5">
    <source>
        <dbReference type="EMBL" id="AUB43240.1"/>
    </source>
</evidence>
<dbReference type="KEGG" id="nfl:COO91_09413"/>
<name>A0A2K8T6I4_9NOSO</name>
<dbReference type="AlphaFoldDB" id="A0A2K8T6I4"/>
<dbReference type="Pfam" id="PF08721">
    <property type="entry name" value="Tn7_Tnp_TnsA_C"/>
    <property type="match status" value="1"/>
</dbReference>
<dbReference type="Gene3D" id="3.30.420.10">
    <property type="entry name" value="Ribonuclease H-like superfamily/Ribonuclease H"/>
    <property type="match status" value="1"/>
</dbReference>
<keyword evidence="6" id="KW-1185">Reference proteome</keyword>
<keyword evidence="5" id="KW-0614">Plasmid</keyword>
<dbReference type="Proteomes" id="UP000232003">
    <property type="component" value="Chromosome"/>
</dbReference>
<dbReference type="EMBL" id="CP024789">
    <property type="protein sequence ID" value="AUB43240.1"/>
    <property type="molecule type" value="Genomic_DNA"/>
</dbReference>
<feature type="domain" description="Integrase catalytic" evidence="3">
    <location>
        <begin position="512"/>
        <end position="705"/>
    </location>
</feature>
<keyword evidence="1" id="KW-0175">Coiled coil</keyword>
<dbReference type="Proteomes" id="UP000232003">
    <property type="component" value="Plasmid pNFSY04"/>
</dbReference>
<evidence type="ECO:0000313" key="4">
    <source>
        <dbReference type="EMBL" id="AUB36036.1"/>
    </source>
</evidence>
<evidence type="ECO:0000256" key="1">
    <source>
        <dbReference type="SAM" id="Coils"/>
    </source>
</evidence>
<dbReference type="GO" id="GO:0003676">
    <property type="term" value="F:nucleic acid binding"/>
    <property type="evidence" value="ECO:0007669"/>
    <property type="project" value="InterPro"/>
</dbReference>